<evidence type="ECO:0000313" key="3">
    <source>
        <dbReference type="Proteomes" id="UP000735302"/>
    </source>
</evidence>
<keyword evidence="3" id="KW-1185">Reference proteome</keyword>
<proteinExistence type="predicted"/>
<feature type="compositionally biased region" description="Basic residues" evidence="1">
    <location>
        <begin position="17"/>
        <end position="26"/>
    </location>
</feature>
<feature type="compositionally biased region" description="Polar residues" evidence="1">
    <location>
        <begin position="1"/>
        <end position="11"/>
    </location>
</feature>
<dbReference type="AlphaFoldDB" id="A0AAV4C1A2"/>
<evidence type="ECO:0000256" key="1">
    <source>
        <dbReference type="SAM" id="MobiDB-lite"/>
    </source>
</evidence>
<dbReference type="EMBL" id="BLXT01005846">
    <property type="protein sequence ID" value="GFO26541.1"/>
    <property type="molecule type" value="Genomic_DNA"/>
</dbReference>
<protein>
    <submittedName>
        <fullName evidence="2">Uncharacterized protein</fullName>
    </submittedName>
</protein>
<evidence type="ECO:0000313" key="2">
    <source>
        <dbReference type="EMBL" id="GFO26541.1"/>
    </source>
</evidence>
<name>A0AAV4C1A2_9GAST</name>
<feature type="region of interest" description="Disordered" evidence="1">
    <location>
        <begin position="1"/>
        <end position="39"/>
    </location>
</feature>
<gene>
    <name evidence="2" type="ORF">PoB_005304600</name>
</gene>
<feature type="region of interest" description="Disordered" evidence="1">
    <location>
        <begin position="65"/>
        <end position="87"/>
    </location>
</feature>
<comment type="caution">
    <text evidence="2">The sequence shown here is derived from an EMBL/GenBank/DDBJ whole genome shotgun (WGS) entry which is preliminary data.</text>
</comment>
<accession>A0AAV4C1A2</accession>
<feature type="compositionally biased region" description="Basic and acidic residues" evidence="1">
    <location>
        <begin position="27"/>
        <end position="39"/>
    </location>
</feature>
<reference evidence="2 3" key="1">
    <citation type="journal article" date="2021" name="Elife">
        <title>Chloroplast acquisition without the gene transfer in kleptoplastic sea slugs, Plakobranchus ocellatus.</title>
        <authorList>
            <person name="Maeda T."/>
            <person name="Takahashi S."/>
            <person name="Yoshida T."/>
            <person name="Shimamura S."/>
            <person name="Takaki Y."/>
            <person name="Nagai Y."/>
            <person name="Toyoda A."/>
            <person name="Suzuki Y."/>
            <person name="Arimoto A."/>
            <person name="Ishii H."/>
            <person name="Satoh N."/>
            <person name="Nishiyama T."/>
            <person name="Hasebe M."/>
            <person name="Maruyama T."/>
            <person name="Minagawa J."/>
            <person name="Obokata J."/>
            <person name="Shigenobu S."/>
        </authorList>
    </citation>
    <scope>NUCLEOTIDE SEQUENCE [LARGE SCALE GENOMIC DNA]</scope>
</reference>
<dbReference type="Proteomes" id="UP000735302">
    <property type="component" value="Unassembled WGS sequence"/>
</dbReference>
<organism evidence="2 3">
    <name type="scientific">Plakobranchus ocellatus</name>
    <dbReference type="NCBI Taxonomy" id="259542"/>
    <lineage>
        <taxon>Eukaryota</taxon>
        <taxon>Metazoa</taxon>
        <taxon>Spiralia</taxon>
        <taxon>Lophotrochozoa</taxon>
        <taxon>Mollusca</taxon>
        <taxon>Gastropoda</taxon>
        <taxon>Heterobranchia</taxon>
        <taxon>Euthyneura</taxon>
        <taxon>Panpulmonata</taxon>
        <taxon>Sacoglossa</taxon>
        <taxon>Placobranchoidea</taxon>
        <taxon>Plakobranchidae</taxon>
        <taxon>Plakobranchus</taxon>
    </lineage>
</organism>
<sequence>MRTIQSRQISIPTPPARAKKNIKKGREKRENTRSRPIERHTVRDQEQLLRIVISTCPRTTIMQTDKEVGRKGARDWGRLAKPDARDGQESLPIAVTELFCVSAHKW</sequence>